<feature type="domain" description="CCHC-type" evidence="3">
    <location>
        <begin position="214"/>
        <end position="228"/>
    </location>
</feature>
<keyword evidence="1" id="KW-0479">Metal-binding</keyword>
<feature type="compositionally biased region" description="Basic and acidic residues" evidence="2">
    <location>
        <begin position="1"/>
        <end position="11"/>
    </location>
</feature>
<organism evidence="4">
    <name type="scientific">Tanacetum cinerariifolium</name>
    <name type="common">Dalmatian daisy</name>
    <name type="synonym">Chrysanthemum cinerariifolium</name>
    <dbReference type="NCBI Taxonomy" id="118510"/>
    <lineage>
        <taxon>Eukaryota</taxon>
        <taxon>Viridiplantae</taxon>
        <taxon>Streptophyta</taxon>
        <taxon>Embryophyta</taxon>
        <taxon>Tracheophyta</taxon>
        <taxon>Spermatophyta</taxon>
        <taxon>Magnoliopsida</taxon>
        <taxon>eudicotyledons</taxon>
        <taxon>Gunneridae</taxon>
        <taxon>Pentapetalae</taxon>
        <taxon>asterids</taxon>
        <taxon>campanulids</taxon>
        <taxon>Asterales</taxon>
        <taxon>Asteraceae</taxon>
        <taxon>Asteroideae</taxon>
        <taxon>Anthemideae</taxon>
        <taxon>Anthemidinae</taxon>
        <taxon>Tanacetum</taxon>
    </lineage>
</organism>
<evidence type="ECO:0000313" key="4">
    <source>
        <dbReference type="EMBL" id="GEU44794.1"/>
    </source>
</evidence>
<dbReference type="PROSITE" id="PS50158">
    <property type="entry name" value="ZF_CCHC"/>
    <property type="match status" value="1"/>
</dbReference>
<evidence type="ECO:0000256" key="2">
    <source>
        <dbReference type="SAM" id="MobiDB-lite"/>
    </source>
</evidence>
<reference evidence="4" key="1">
    <citation type="journal article" date="2019" name="Sci. Rep.">
        <title>Draft genome of Tanacetum cinerariifolium, the natural source of mosquito coil.</title>
        <authorList>
            <person name="Yamashiro T."/>
            <person name="Shiraishi A."/>
            <person name="Satake H."/>
            <person name="Nakayama K."/>
        </authorList>
    </citation>
    <scope>NUCLEOTIDE SEQUENCE</scope>
</reference>
<dbReference type="Pfam" id="PF00098">
    <property type="entry name" value="zf-CCHC"/>
    <property type="match status" value="1"/>
</dbReference>
<sequence>MIGDDNHDGNKPETSNPSPPVLPLTQQIPHNVSSIKLSILEKEEYYIWAMKMENYLSPIQYGKERKRKARTTLLMALPEDHLAKFHKMADEKEVWEAIKSRFGGNDESKKMQKYLLKQQFKVFLCLPQKVYIKEGSASYTDEVIHSFFANQSSALQLDYNDLEQINDDDLEEMDLKWQVALISMSIKKFHKRTGRKLQFDTRDTIGFDKTKAECFNCLKMGHFARDCRAKGNQDSRRRDGGYNGNKARDNGRRPVYQDDLKALVTVDGEAIDWSGYVEEDNQNFAMIAYSSSNSGSDNEV</sequence>
<comment type="caution">
    <text evidence="4">The sequence shown here is derived from an EMBL/GenBank/DDBJ whole genome shotgun (WGS) entry which is preliminary data.</text>
</comment>
<proteinExistence type="predicted"/>
<dbReference type="EMBL" id="BKCJ010001894">
    <property type="protein sequence ID" value="GEU44794.1"/>
    <property type="molecule type" value="Genomic_DNA"/>
</dbReference>
<gene>
    <name evidence="4" type="ORF">Tci_016772</name>
</gene>
<evidence type="ECO:0000259" key="3">
    <source>
        <dbReference type="PROSITE" id="PS50158"/>
    </source>
</evidence>
<dbReference type="SUPFAM" id="SSF57756">
    <property type="entry name" value="Retrovirus zinc finger-like domains"/>
    <property type="match status" value="1"/>
</dbReference>
<feature type="region of interest" description="Disordered" evidence="2">
    <location>
        <begin position="1"/>
        <end position="26"/>
    </location>
</feature>
<feature type="region of interest" description="Disordered" evidence="2">
    <location>
        <begin position="229"/>
        <end position="253"/>
    </location>
</feature>
<dbReference type="AlphaFoldDB" id="A0A6L2KA62"/>
<dbReference type="Gene3D" id="4.10.60.10">
    <property type="entry name" value="Zinc finger, CCHC-type"/>
    <property type="match status" value="1"/>
</dbReference>
<protein>
    <recommendedName>
        <fullName evidence="3">CCHC-type domain-containing protein</fullName>
    </recommendedName>
</protein>
<keyword evidence="1" id="KW-0863">Zinc-finger</keyword>
<dbReference type="GO" id="GO:0008270">
    <property type="term" value="F:zinc ion binding"/>
    <property type="evidence" value="ECO:0007669"/>
    <property type="project" value="UniProtKB-KW"/>
</dbReference>
<dbReference type="InterPro" id="IPR001878">
    <property type="entry name" value="Znf_CCHC"/>
</dbReference>
<keyword evidence="1" id="KW-0862">Zinc</keyword>
<accession>A0A6L2KA62</accession>
<dbReference type="InterPro" id="IPR036875">
    <property type="entry name" value="Znf_CCHC_sf"/>
</dbReference>
<evidence type="ECO:0000256" key="1">
    <source>
        <dbReference type="PROSITE-ProRule" id="PRU00047"/>
    </source>
</evidence>
<dbReference type="SMART" id="SM00343">
    <property type="entry name" value="ZnF_C2HC"/>
    <property type="match status" value="1"/>
</dbReference>
<dbReference type="GO" id="GO:0003676">
    <property type="term" value="F:nucleic acid binding"/>
    <property type="evidence" value="ECO:0007669"/>
    <property type="project" value="InterPro"/>
</dbReference>
<name>A0A6L2KA62_TANCI</name>